<dbReference type="Gene3D" id="3.40.50.2000">
    <property type="entry name" value="Glycogen Phosphorylase B"/>
    <property type="match status" value="2"/>
</dbReference>
<dbReference type="FunFam" id="3.40.50.2000:FF:000056">
    <property type="entry name" value="Glycosyltransferase"/>
    <property type="match status" value="1"/>
</dbReference>
<sequence length="496" mass="55523">MAETRKAELVLIPSAGVSHLVPLVEFANLLITRTNHLSVKILIMTLPSDTSFIGLKKSMAESSDPRIKFIDLKPELTDPSSQTSSGVNFFFQFIDSHKPHVREILTGINDSGTSKLAGVVADMFCTSMFDVAIEFGVPYYLFFTSGASMLGLVLHLQSLRDDHKVDLTDFKDSDKNTEIDVPTYINPVPTRVVPSEFLDNVAIRDVFLDLVKRYRETKGIIVNTFKELEIQAMVAFSNDCKIPPVYTIGPLLNLKGGKWNDNQKKQQEEEDDEQSIMKWLDAQPESSVVFLCFGSKGAFDGEQVKEMANGIERSGYRFLWSLRKPLASGNSGYPDDYENLEEVLPEGFLQRNSVVGKIIGWAPQAAILSHPAVGGFVSHCGWNSTLESIWFGVPVATWPLYAEQQLNAFLLVKDLEMAVEIKMDYRHRNRTTPELSGEDVSAELIEKGIRLVMEPENEVRKKVKQMQGKSHSVFEEGGSSYTFVRGFIDDVMSNVL</sequence>
<dbReference type="InterPro" id="IPR035595">
    <property type="entry name" value="UDP_glycos_trans_CS"/>
</dbReference>
<dbReference type="Pfam" id="PF00201">
    <property type="entry name" value="UDPGT"/>
    <property type="match status" value="1"/>
</dbReference>
<reference evidence="5" key="1">
    <citation type="submission" date="2023-03" db="EMBL/GenBank/DDBJ databases">
        <authorList>
            <person name="Julca I."/>
        </authorList>
    </citation>
    <scope>NUCLEOTIDE SEQUENCE</scope>
</reference>
<dbReference type="CDD" id="cd03784">
    <property type="entry name" value="GT1_Gtf-like"/>
    <property type="match status" value="1"/>
</dbReference>
<dbReference type="PANTHER" id="PTHR48048:SF45">
    <property type="entry name" value="GLYCOSYLTRANSFERASE"/>
    <property type="match status" value="1"/>
</dbReference>
<evidence type="ECO:0000256" key="2">
    <source>
        <dbReference type="ARBA" id="ARBA00022679"/>
    </source>
</evidence>
<dbReference type="GO" id="GO:0035251">
    <property type="term" value="F:UDP-glucosyltransferase activity"/>
    <property type="evidence" value="ECO:0007669"/>
    <property type="project" value="InterPro"/>
</dbReference>
<dbReference type="SUPFAM" id="SSF53756">
    <property type="entry name" value="UDP-Glycosyltransferase/glycogen phosphorylase"/>
    <property type="match status" value="1"/>
</dbReference>
<keyword evidence="6" id="KW-1185">Reference proteome</keyword>
<dbReference type="PROSITE" id="PS00375">
    <property type="entry name" value="UDPGT"/>
    <property type="match status" value="1"/>
</dbReference>
<dbReference type="InterPro" id="IPR050481">
    <property type="entry name" value="UDP-glycosyltransf_plant"/>
</dbReference>
<dbReference type="EC" id="2.4.1.-" evidence="4"/>
<proteinExistence type="inferred from homology"/>
<name>A0AAV1D606_OLDCO</name>
<organism evidence="5 6">
    <name type="scientific">Oldenlandia corymbosa var. corymbosa</name>
    <dbReference type="NCBI Taxonomy" id="529605"/>
    <lineage>
        <taxon>Eukaryota</taxon>
        <taxon>Viridiplantae</taxon>
        <taxon>Streptophyta</taxon>
        <taxon>Embryophyta</taxon>
        <taxon>Tracheophyta</taxon>
        <taxon>Spermatophyta</taxon>
        <taxon>Magnoliopsida</taxon>
        <taxon>eudicotyledons</taxon>
        <taxon>Gunneridae</taxon>
        <taxon>Pentapetalae</taxon>
        <taxon>asterids</taxon>
        <taxon>lamiids</taxon>
        <taxon>Gentianales</taxon>
        <taxon>Rubiaceae</taxon>
        <taxon>Rubioideae</taxon>
        <taxon>Spermacoceae</taxon>
        <taxon>Hedyotis-Oldenlandia complex</taxon>
        <taxon>Oldenlandia</taxon>
    </lineage>
</organism>
<dbReference type="AlphaFoldDB" id="A0AAV1D606"/>
<evidence type="ECO:0000256" key="4">
    <source>
        <dbReference type="RuleBase" id="RU362057"/>
    </source>
</evidence>
<comment type="similarity">
    <text evidence="1 3">Belongs to the UDP-glycosyltransferase family.</text>
</comment>
<keyword evidence="3" id="KW-0328">Glycosyltransferase</keyword>
<dbReference type="Proteomes" id="UP001161247">
    <property type="component" value="Chromosome 4"/>
</dbReference>
<evidence type="ECO:0000313" key="5">
    <source>
        <dbReference type="EMBL" id="CAI9103309.1"/>
    </source>
</evidence>
<evidence type="ECO:0000313" key="6">
    <source>
        <dbReference type="Proteomes" id="UP001161247"/>
    </source>
</evidence>
<dbReference type="InterPro" id="IPR002213">
    <property type="entry name" value="UDP_glucos_trans"/>
</dbReference>
<protein>
    <recommendedName>
        <fullName evidence="4">Glycosyltransferase</fullName>
        <ecNumber evidence="4">2.4.1.-</ecNumber>
    </recommendedName>
</protein>
<gene>
    <name evidence="5" type="ORF">OLC1_LOCUS12509</name>
</gene>
<evidence type="ECO:0000256" key="3">
    <source>
        <dbReference type="RuleBase" id="RU003718"/>
    </source>
</evidence>
<keyword evidence="2 3" id="KW-0808">Transferase</keyword>
<dbReference type="EMBL" id="OX459121">
    <property type="protein sequence ID" value="CAI9103309.1"/>
    <property type="molecule type" value="Genomic_DNA"/>
</dbReference>
<evidence type="ECO:0000256" key="1">
    <source>
        <dbReference type="ARBA" id="ARBA00009995"/>
    </source>
</evidence>
<dbReference type="PANTHER" id="PTHR48048">
    <property type="entry name" value="GLYCOSYLTRANSFERASE"/>
    <property type="match status" value="1"/>
</dbReference>
<accession>A0AAV1D606</accession>